<keyword evidence="2" id="KW-0547">Nucleotide-binding</keyword>
<dbReference type="SMART" id="SM00382">
    <property type="entry name" value="AAA"/>
    <property type="match status" value="1"/>
</dbReference>
<dbReference type="GO" id="GO:0016887">
    <property type="term" value="F:ATP hydrolysis activity"/>
    <property type="evidence" value="ECO:0007669"/>
    <property type="project" value="InterPro"/>
</dbReference>
<evidence type="ECO:0000259" key="4">
    <source>
        <dbReference type="PROSITE" id="PS50893"/>
    </source>
</evidence>
<evidence type="ECO:0000256" key="1">
    <source>
        <dbReference type="ARBA" id="ARBA00022448"/>
    </source>
</evidence>
<dbReference type="KEGG" id="fau:Fraau_2592"/>
<dbReference type="PANTHER" id="PTHR42939">
    <property type="entry name" value="ABC TRANSPORTER ATP-BINDING PROTEIN ALBC-RELATED"/>
    <property type="match status" value="1"/>
</dbReference>
<dbReference type="InterPro" id="IPR017871">
    <property type="entry name" value="ABC_transporter-like_CS"/>
</dbReference>
<evidence type="ECO:0000256" key="3">
    <source>
        <dbReference type="ARBA" id="ARBA00022840"/>
    </source>
</evidence>
<dbReference type="PROSITE" id="PS50893">
    <property type="entry name" value="ABC_TRANSPORTER_2"/>
    <property type="match status" value="1"/>
</dbReference>
<protein>
    <submittedName>
        <fullName evidence="5">ABC-type multidrug transport system, ATPase component</fullName>
    </submittedName>
</protein>
<keyword evidence="6" id="KW-1185">Reference proteome</keyword>
<dbReference type="Pfam" id="PF00005">
    <property type="entry name" value="ABC_tran"/>
    <property type="match status" value="1"/>
</dbReference>
<proteinExistence type="predicted"/>
<dbReference type="SUPFAM" id="SSF52540">
    <property type="entry name" value="P-loop containing nucleoside triphosphate hydrolases"/>
    <property type="match status" value="1"/>
</dbReference>
<name>H8KYD3_FRAAD</name>
<evidence type="ECO:0000313" key="5">
    <source>
        <dbReference type="EMBL" id="AFC86937.1"/>
    </source>
</evidence>
<dbReference type="InterPro" id="IPR003593">
    <property type="entry name" value="AAA+_ATPase"/>
</dbReference>
<dbReference type="EMBL" id="CP003350">
    <property type="protein sequence ID" value="AFC86937.1"/>
    <property type="molecule type" value="Genomic_DNA"/>
</dbReference>
<keyword evidence="3" id="KW-0067">ATP-binding</keyword>
<reference evidence="5" key="1">
    <citation type="submission" date="2012-02" db="EMBL/GenBank/DDBJ databases">
        <title>The complete genome of Frateuria aurantia DSM 6220.</title>
        <authorList>
            <consortium name="US DOE Joint Genome Institute (JGI-PGF)"/>
            <person name="Lucas S."/>
            <person name="Copeland A."/>
            <person name="Lapidus A."/>
            <person name="Glavina del Rio T."/>
            <person name="Dalin E."/>
            <person name="Tice H."/>
            <person name="Bruce D."/>
            <person name="Goodwin L."/>
            <person name="Pitluck S."/>
            <person name="Peters L."/>
            <person name="Ovchinnikova G."/>
            <person name="Teshima H."/>
            <person name="Kyrpides N."/>
            <person name="Mavromatis K."/>
            <person name="Ivanova N."/>
            <person name="Brettin T."/>
            <person name="Detter J.C."/>
            <person name="Han C."/>
            <person name="Larimer F."/>
            <person name="Land M."/>
            <person name="Hauser L."/>
            <person name="Markowitz V."/>
            <person name="Cheng J.-F."/>
            <person name="Hugenholtz P."/>
            <person name="Woyke T."/>
            <person name="Wu D."/>
            <person name="Brambilla E."/>
            <person name="Klenk H.-P."/>
            <person name="Eisen J.A."/>
        </authorList>
    </citation>
    <scope>NUCLEOTIDE SEQUENCE</scope>
    <source>
        <strain evidence="5">DSM 6220</strain>
    </source>
</reference>
<evidence type="ECO:0000256" key="2">
    <source>
        <dbReference type="ARBA" id="ARBA00022741"/>
    </source>
</evidence>
<organism evidence="5 6">
    <name type="scientific">Frateuria aurantia (strain ATCC 33424 / DSM 6220 / KCTC 2777 / LMG 1558 / NBRC 3245 / NCIMB 13370)</name>
    <name type="common">Acetobacter aurantius</name>
    <dbReference type="NCBI Taxonomy" id="767434"/>
    <lineage>
        <taxon>Bacteria</taxon>
        <taxon>Pseudomonadati</taxon>
        <taxon>Pseudomonadota</taxon>
        <taxon>Gammaproteobacteria</taxon>
        <taxon>Lysobacterales</taxon>
        <taxon>Rhodanobacteraceae</taxon>
        <taxon>Frateuria</taxon>
    </lineage>
</organism>
<dbReference type="STRING" id="767434.Fraau_2592"/>
<dbReference type="Gene3D" id="3.40.50.300">
    <property type="entry name" value="P-loop containing nucleotide triphosphate hydrolases"/>
    <property type="match status" value="1"/>
</dbReference>
<dbReference type="eggNOG" id="COG1121">
    <property type="taxonomic scope" value="Bacteria"/>
</dbReference>
<evidence type="ECO:0000313" key="6">
    <source>
        <dbReference type="Proteomes" id="UP000005234"/>
    </source>
</evidence>
<dbReference type="PROSITE" id="PS00211">
    <property type="entry name" value="ABC_TRANSPORTER_1"/>
    <property type="match status" value="1"/>
</dbReference>
<dbReference type="Proteomes" id="UP000005234">
    <property type="component" value="Chromosome"/>
</dbReference>
<sequence>MTELLLQDLSPRYGRMTAFSCKMNPGLHLVTGHNGAGKSSLLKTIAGALPPAGGSIYFNGISLPQCPDKVLLVPGVPPALPWLIADRLLDFMLSLYPSTRREPSYRDRVLRELQLEHALKTPLGALSAGMAKKVLIAAALIAAPAVMLFDEPTNEIDAASCLALTSLLAEYRSSHIMLLATHHPGPFIDMAASTLKLGHTTLLEPRTPRVAPVDPIAS</sequence>
<dbReference type="AlphaFoldDB" id="H8KYD3"/>
<accession>H8KYD3</accession>
<dbReference type="HOGENOM" id="CLU_1265396_0_0_6"/>
<dbReference type="PANTHER" id="PTHR42939:SF1">
    <property type="entry name" value="ABC TRANSPORTER ATP-BINDING PROTEIN ALBC-RELATED"/>
    <property type="match status" value="1"/>
</dbReference>
<dbReference type="InterPro" id="IPR027417">
    <property type="entry name" value="P-loop_NTPase"/>
</dbReference>
<gene>
    <name evidence="5" type="ordered locus">Fraau_2592</name>
</gene>
<dbReference type="RefSeq" id="WP_014403940.1">
    <property type="nucleotide sequence ID" value="NC_017033.1"/>
</dbReference>
<feature type="domain" description="ABC transporter" evidence="4">
    <location>
        <begin position="4"/>
        <end position="217"/>
    </location>
</feature>
<dbReference type="InterPro" id="IPR051782">
    <property type="entry name" value="ABC_Transporter_VariousFunc"/>
</dbReference>
<dbReference type="GO" id="GO:0005524">
    <property type="term" value="F:ATP binding"/>
    <property type="evidence" value="ECO:0007669"/>
    <property type="project" value="UniProtKB-KW"/>
</dbReference>
<dbReference type="InterPro" id="IPR003439">
    <property type="entry name" value="ABC_transporter-like_ATP-bd"/>
</dbReference>
<keyword evidence="1" id="KW-0813">Transport</keyword>